<evidence type="ECO:0000313" key="2">
    <source>
        <dbReference type="Proteomes" id="UP000199668"/>
    </source>
</evidence>
<sequence length="68" mass="7785">MYRDKGGKTVNENKPYVEMLRHSSNPHTSFLSLSQTIIDQPDVTTCTKKNALQKVVEAYEEICRQPQS</sequence>
<reference evidence="1 2" key="1">
    <citation type="submission" date="2016-10" db="EMBL/GenBank/DDBJ databases">
        <authorList>
            <person name="de Groot N.N."/>
        </authorList>
    </citation>
    <scope>NUCLEOTIDE SEQUENCE [LARGE SCALE GENOMIC DNA]</scope>
    <source>
        <strain evidence="1 2">CGMCC 1.6134</strain>
    </source>
</reference>
<evidence type="ECO:0000313" key="1">
    <source>
        <dbReference type="EMBL" id="SFM32303.1"/>
    </source>
</evidence>
<gene>
    <name evidence="1" type="ORF">SAMN04488054_13314</name>
</gene>
<dbReference type="AlphaFoldDB" id="A0A1I4PY17"/>
<protein>
    <submittedName>
        <fullName evidence="1">Uncharacterized protein</fullName>
    </submittedName>
</protein>
<dbReference type="Proteomes" id="UP000199668">
    <property type="component" value="Unassembled WGS sequence"/>
</dbReference>
<dbReference type="EMBL" id="FOTY01000033">
    <property type="protein sequence ID" value="SFM32303.1"/>
    <property type="molecule type" value="Genomic_DNA"/>
</dbReference>
<proteinExistence type="predicted"/>
<name>A0A1I4PY17_9BACI</name>
<organism evidence="1 2">
    <name type="scientific">Salibacterium qingdaonense</name>
    <dbReference type="NCBI Taxonomy" id="266892"/>
    <lineage>
        <taxon>Bacteria</taxon>
        <taxon>Bacillati</taxon>
        <taxon>Bacillota</taxon>
        <taxon>Bacilli</taxon>
        <taxon>Bacillales</taxon>
        <taxon>Bacillaceae</taxon>
    </lineage>
</organism>
<dbReference type="STRING" id="266892.SAMN04488054_13314"/>
<accession>A0A1I4PY17</accession>
<keyword evidence="2" id="KW-1185">Reference proteome</keyword>